<protein>
    <recommendedName>
        <fullName evidence="12">Intercellular adhesion molecule N-terminal domain-containing protein</fullName>
    </recommendedName>
</protein>
<dbReference type="Pfam" id="PF03921">
    <property type="entry name" value="ICAM_N"/>
    <property type="match status" value="1"/>
</dbReference>
<dbReference type="Proteomes" id="UP000472272">
    <property type="component" value="Chromosome 17"/>
</dbReference>
<keyword evidence="5" id="KW-0677">Repeat</keyword>
<evidence type="ECO:0000256" key="1">
    <source>
        <dbReference type="ARBA" id="ARBA00004479"/>
    </source>
</evidence>
<dbReference type="FunFam" id="2.60.40.10:FF:000194">
    <property type="entry name" value="Intercellular adhesion molecule 1"/>
    <property type="match status" value="1"/>
</dbReference>
<evidence type="ECO:0000256" key="11">
    <source>
        <dbReference type="ARBA" id="ARBA00023319"/>
    </source>
</evidence>
<dbReference type="InterPro" id="IPR003987">
    <property type="entry name" value="ICAM_VCAM_N"/>
</dbReference>
<evidence type="ECO:0000256" key="4">
    <source>
        <dbReference type="ARBA" id="ARBA00022729"/>
    </source>
</evidence>
<dbReference type="InterPro" id="IPR047012">
    <property type="entry name" value="ICAM_VCAM"/>
</dbReference>
<keyword evidence="10" id="KW-0325">Glycoprotein</keyword>
<keyword evidence="8" id="KW-0472">Membrane</keyword>
<reference evidence="13" key="2">
    <citation type="submission" date="2025-08" db="UniProtKB">
        <authorList>
            <consortium name="Ensembl"/>
        </authorList>
    </citation>
    <scope>IDENTIFICATION</scope>
</reference>
<name>A0A670KKE1_PODMU</name>
<keyword evidence="6" id="KW-0130">Cell adhesion</keyword>
<comment type="similarity">
    <text evidence="2">Belongs to the immunoglobulin superfamily. ICAM family.</text>
</comment>
<comment type="subcellular location">
    <subcellularLocation>
        <location evidence="1">Membrane</location>
        <topology evidence="1">Single-pass type I membrane protein</topology>
    </subcellularLocation>
</comment>
<dbReference type="GeneTree" id="ENSGT00940000159005"/>
<evidence type="ECO:0000256" key="7">
    <source>
        <dbReference type="ARBA" id="ARBA00022989"/>
    </source>
</evidence>
<evidence type="ECO:0000256" key="3">
    <source>
        <dbReference type="ARBA" id="ARBA00022692"/>
    </source>
</evidence>
<keyword evidence="7" id="KW-1133">Transmembrane helix</keyword>
<accession>A0A670KKE1</accession>
<dbReference type="Ensembl" id="ENSPMRT00000038983.1">
    <property type="protein sequence ID" value="ENSPMRP00000036810.1"/>
    <property type="gene ID" value="ENSPMRG00000023708.1"/>
</dbReference>
<reference evidence="13 14" key="1">
    <citation type="journal article" date="2019" name="Proc. Natl. Acad. Sci. U.S.A.">
        <title>Regulatory changes in pterin and carotenoid genes underlie balanced color polymorphisms in the wall lizard.</title>
        <authorList>
            <person name="Andrade P."/>
            <person name="Pinho C."/>
            <person name="Perez I de Lanuza G."/>
            <person name="Afonso S."/>
            <person name="Brejcha J."/>
            <person name="Rubin C.J."/>
            <person name="Wallerman O."/>
            <person name="Pereira P."/>
            <person name="Sabatino S.J."/>
            <person name="Bellati A."/>
            <person name="Pellitteri-Rosa D."/>
            <person name="Bosakova Z."/>
            <person name="Bunikis I."/>
            <person name="Carretero M.A."/>
            <person name="Feiner N."/>
            <person name="Marsik P."/>
            <person name="Pauperio F."/>
            <person name="Salvi D."/>
            <person name="Soler L."/>
            <person name="While G.M."/>
            <person name="Uller T."/>
            <person name="Font E."/>
            <person name="Andersson L."/>
            <person name="Carneiro M."/>
        </authorList>
    </citation>
    <scope>NUCLEOTIDE SEQUENCE</scope>
</reference>
<keyword evidence="4" id="KW-0732">Signal</keyword>
<evidence type="ECO:0000256" key="10">
    <source>
        <dbReference type="ARBA" id="ARBA00023180"/>
    </source>
</evidence>
<dbReference type="PANTHER" id="PTHR13771:SF9">
    <property type="entry name" value="INTERCELLULAR ADHESION MOLECULE 5"/>
    <property type="match status" value="1"/>
</dbReference>
<evidence type="ECO:0000256" key="9">
    <source>
        <dbReference type="ARBA" id="ARBA00023157"/>
    </source>
</evidence>
<keyword evidence="3" id="KW-0812">Transmembrane</keyword>
<dbReference type="GO" id="GO:0005886">
    <property type="term" value="C:plasma membrane"/>
    <property type="evidence" value="ECO:0007669"/>
    <property type="project" value="TreeGrafter"/>
</dbReference>
<dbReference type="AlphaFoldDB" id="A0A670KKE1"/>
<dbReference type="SUPFAM" id="SSF48726">
    <property type="entry name" value="Immunoglobulin"/>
    <property type="match status" value="2"/>
</dbReference>
<evidence type="ECO:0000256" key="6">
    <source>
        <dbReference type="ARBA" id="ARBA00022889"/>
    </source>
</evidence>
<dbReference type="GO" id="GO:0098609">
    <property type="term" value="P:cell-cell adhesion"/>
    <property type="evidence" value="ECO:0007669"/>
    <property type="project" value="InterPro"/>
</dbReference>
<evidence type="ECO:0000313" key="14">
    <source>
        <dbReference type="Proteomes" id="UP000472272"/>
    </source>
</evidence>
<dbReference type="InterPro" id="IPR036179">
    <property type="entry name" value="Ig-like_dom_sf"/>
</dbReference>
<evidence type="ECO:0000313" key="13">
    <source>
        <dbReference type="Ensembl" id="ENSPMRP00000036810.1"/>
    </source>
</evidence>
<evidence type="ECO:0000256" key="8">
    <source>
        <dbReference type="ARBA" id="ARBA00023136"/>
    </source>
</evidence>
<organism evidence="13 14">
    <name type="scientific">Podarcis muralis</name>
    <name type="common">Wall lizard</name>
    <name type="synonym">Lacerta muralis</name>
    <dbReference type="NCBI Taxonomy" id="64176"/>
    <lineage>
        <taxon>Eukaryota</taxon>
        <taxon>Metazoa</taxon>
        <taxon>Chordata</taxon>
        <taxon>Craniata</taxon>
        <taxon>Vertebrata</taxon>
        <taxon>Euteleostomi</taxon>
        <taxon>Lepidosauria</taxon>
        <taxon>Squamata</taxon>
        <taxon>Bifurcata</taxon>
        <taxon>Unidentata</taxon>
        <taxon>Episquamata</taxon>
        <taxon>Laterata</taxon>
        <taxon>Lacertibaenia</taxon>
        <taxon>Lacertidae</taxon>
        <taxon>Podarcis</taxon>
    </lineage>
</organism>
<feature type="domain" description="Intercellular adhesion molecule N-terminal" evidence="12">
    <location>
        <begin position="39"/>
        <end position="130"/>
    </location>
</feature>
<dbReference type="PRINTS" id="PR01472">
    <property type="entry name" value="ICAMVCAM1"/>
</dbReference>
<evidence type="ECO:0000256" key="5">
    <source>
        <dbReference type="ARBA" id="ARBA00022737"/>
    </source>
</evidence>
<proteinExistence type="inferred from homology"/>
<evidence type="ECO:0000256" key="2">
    <source>
        <dbReference type="ARBA" id="ARBA00005925"/>
    </source>
</evidence>
<dbReference type="FunFam" id="2.60.40.10:FF:000338">
    <property type="entry name" value="intercellular adhesion molecule 5"/>
    <property type="match status" value="1"/>
</dbReference>
<reference evidence="13" key="3">
    <citation type="submission" date="2025-09" db="UniProtKB">
        <authorList>
            <consortium name="Ensembl"/>
        </authorList>
    </citation>
    <scope>IDENTIFICATION</scope>
</reference>
<keyword evidence="9" id="KW-1015">Disulfide bond</keyword>
<dbReference type="PANTHER" id="PTHR13771">
    <property type="entry name" value="INTERCELLULAR ADHESION MOLECULE"/>
    <property type="match status" value="1"/>
</dbReference>
<keyword evidence="11" id="KW-0393">Immunoglobulin domain</keyword>
<dbReference type="Gene3D" id="2.60.40.10">
    <property type="entry name" value="Immunoglobulins"/>
    <property type="match status" value="2"/>
</dbReference>
<dbReference type="InterPro" id="IPR013768">
    <property type="entry name" value="ICAM_N"/>
</dbReference>
<sequence>GTPTLGLRQALHGPAGECKLGRAAKQRTVRALSSPTEQHTFDVTIWPKNPVVVHGGSLWLNCSASCQETDARGSLETSLIKEKRDNGTGWAAFQLVNITEWAPTAECSFSCYGKHRSVHANITVYQIPEQVVLDPLPLMEVGKEYNLTCRVFSVAPVQNLTVTLHKGKEELYVKTFEDHSDNEASDVVVTHTIAARQDDHGEEVTCHAALDLRPEGPFLEKAAFIKVLKVLVSCNWLSGGKQLVPTQNHPCSLCSSDSFCFHLLVLL</sequence>
<keyword evidence="14" id="KW-1185">Reference proteome</keyword>
<evidence type="ECO:0000259" key="12">
    <source>
        <dbReference type="Pfam" id="PF03921"/>
    </source>
</evidence>
<dbReference type="InterPro" id="IPR013783">
    <property type="entry name" value="Ig-like_fold"/>
</dbReference>
<dbReference type="GO" id="GO:0005178">
    <property type="term" value="F:integrin binding"/>
    <property type="evidence" value="ECO:0007669"/>
    <property type="project" value="InterPro"/>
</dbReference>